<reference evidence="1 2" key="1">
    <citation type="submission" date="2017-03" db="EMBL/GenBank/DDBJ databases">
        <title>Genome of the blue death feigning beetle - Asbolus verrucosus.</title>
        <authorList>
            <person name="Rider S.D."/>
        </authorList>
    </citation>
    <scope>NUCLEOTIDE SEQUENCE [LARGE SCALE GENOMIC DNA]</scope>
    <source>
        <strain evidence="1">Butters</strain>
        <tissue evidence="1">Head and leg muscle</tissue>
    </source>
</reference>
<name>A0A482W3Z6_ASBVE</name>
<organism evidence="1 2">
    <name type="scientific">Asbolus verrucosus</name>
    <name type="common">Desert ironclad beetle</name>
    <dbReference type="NCBI Taxonomy" id="1661398"/>
    <lineage>
        <taxon>Eukaryota</taxon>
        <taxon>Metazoa</taxon>
        <taxon>Ecdysozoa</taxon>
        <taxon>Arthropoda</taxon>
        <taxon>Hexapoda</taxon>
        <taxon>Insecta</taxon>
        <taxon>Pterygota</taxon>
        <taxon>Neoptera</taxon>
        <taxon>Endopterygota</taxon>
        <taxon>Coleoptera</taxon>
        <taxon>Polyphaga</taxon>
        <taxon>Cucujiformia</taxon>
        <taxon>Tenebrionidae</taxon>
        <taxon>Pimeliinae</taxon>
        <taxon>Asbolus</taxon>
    </lineage>
</organism>
<dbReference type="AlphaFoldDB" id="A0A482W3Z6"/>
<dbReference type="OrthoDB" id="8192496at2759"/>
<accession>A0A482W3Z6</accession>
<proteinExistence type="predicted"/>
<dbReference type="Proteomes" id="UP000292052">
    <property type="component" value="Unassembled WGS sequence"/>
</dbReference>
<comment type="caution">
    <text evidence="1">The sequence shown here is derived from an EMBL/GenBank/DDBJ whole genome shotgun (WGS) entry which is preliminary data.</text>
</comment>
<gene>
    <name evidence="1" type="ORF">BDFB_015338</name>
</gene>
<dbReference type="EMBL" id="QDEB01030812">
    <property type="protein sequence ID" value="RZC39872.1"/>
    <property type="molecule type" value="Genomic_DNA"/>
</dbReference>
<feature type="non-terminal residue" evidence="1">
    <location>
        <position position="41"/>
    </location>
</feature>
<evidence type="ECO:0000313" key="2">
    <source>
        <dbReference type="Proteomes" id="UP000292052"/>
    </source>
</evidence>
<protein>
    <submittedName>
        <fullName evidence="1">Uncharacterized protein</fullName>
    </submittedName>
</protein>
<evidence type="ECO:0000313" key="1">
    <source>
        <dbReference type="EMBL" id="RZC39872.1"/>
    </source>
</evidence>
<sequence length="41" mass="5048">MRMWSTENPHYFEETPLHPQKIGVWFAISRRRLIGPIFFEE</sequence>
<keyword evidence="2" id="KW-1185">Reference proteome</keyword>